<dbReference type="WBParaSite" id="MhA1_Contig1707.frz3.gene1">
    <property type="protein sequence ID" value="MhA1_Contig1707.frz3.gene1"/>
    <property type="gene ID" value="MhA1_Contig1707.frz3.gene1"/>
</dbReference>
<keyword evidence="1" id="KW-1185">Reference proteome</keyword>
<proteinExistence type="predicted"/>
<name>A0A1I8BAI6_MELHA</name>
<accession>A0A1I8BAI6</accession>
<sequence length="120" mass="14315">MLRKFKLMLDKNIFNVTVNNRTKYTLQLKRKILIEIANNKIIQKLLPELEKLELNESIENYEENLLTSYWSELNLIGYKIELLNKNKEIRINNDNKLKELESGIIFIGNIISNLYFLELI</sequence>
<reference evidence="2" key="1">
    <citation type="submission" date="2016-11" db="UniProtKB">
        <authorList>
            <consortium name="WormBaseParasite"/>
        </authorList>
    </citation>
    <scope>IDENTIFICATION</scope>
</reference>
<dbReference type="AlphaFoldDB" id="A0A1I8BAI6"/>
<organism evidence="1 2">
    <name type="scientific">Meloidogyne hapla</name>
    <name type="common">Root-knot nematode worm</name>
    <dbReference type="NCBI Taxonomy" id="6305"/>
    <lineage>
        <taxon>Eukaryota</taxon>
        <taxon>Metazoa</taxon>
        <taxon>Ecdysozoa</taxon>
        <taxon>Nematoda</taxon>
        <taxon>Chromadorea</taxon>
        <taxon>Rhabditida</taxon>
        <taxon>Tylenchina</taxon>
        <taxon>Tylenchomorpha</taxon>
        <taxon>Tylenchoidea</taxon>
        <taxon>Meloidogynidae</taxon>
        <taxon>Meloidogyninae</taxon>
        <taxon>Meloidogyne</taxon>
    </lineage>
</organism>
<evidence type="ECO:0000313" key="1">
    <source>
        <dbReference type="Proteomes" id="UP000095281"/>
    </source>
</evidence>
<evidence type="ECO:0000313" key="2">
    <source>
        <dbReference type="WBParaSite" id="MhA1_Contig1707.frz3.gene1"/>
    </source>
</evidence>
<protein>
    <submittedName>
        <fullName evidence="2">Uncharacterized protein</fullName>
    </submittedName>
</protein>
<dbReference type="Proteomes" id="UP000095281">
    <property type="component" value="Unplaced"/>
</dbReference>